<dbReference type="Proteomes" id="UP001229862">
    <property type="component" value="Chromosome"/>
</dbReference>
<accession>A0AA51MR69</accession>
<evidence type="ECO:0000256" key="1">
    <source>
        <dbReference type="SAM" id="Coils"/>
    </source>
</evidence>
<organism evidence="2">
    <name type="scientific">Thiothrix subterranea</name>
    <dbReference type="NCBI Taxonomy" id="2735563"/>
    <lineage>
        <taxon>Bacteria</taxon>
        <taxon>Pseudomonadati</taxon>
        <taxon>Pseudomonadota</taxon>
        <taxon>Gammaproteobacteria</taxon>
        <taxon>Thiotrichales</taxon>
        <taxon>Thiotrichaceae</taxon>
        <taxon>Thiothrix</taxon>
    </lineage>
</organism>
<sequence length="131" mass="15112">MFYLTIQIAFLLALAIASGLAIGWWAGNKTAQSHTLTQETADNPFDARFRLEQCHRDNATLRRDLKEAEERAEKLTARLENSTQQDDDVLERLETYEIRIQALLEDLQMRDDTIAVLESELEQMRARSNNT</sequence>
<gene>
    <name evidence="2" type="ORF">RCG00_05420</name>
</gene>
<keyword evidence="1" id="KW-0175">Coiled coil</keyword>
<evidence type="ECO:0000313" key="2">
    <source>
        <dbReference type="EMBL" id="WML87806.1"/>
    </source>
</evidence>
<dbReference type="RefSeq" id="WP_308872199.1">
    <property type="nucleotide sequence ID" value="NZ_CP133197.1"/>
</dbReference>
<feature type="coiled-coil region" evidence="1">
    <location>
        <begin position="51"/>
        <end position="85"/>
    </location>
</feature>
<dbReference type="AlphaFoldDB" id="A0AA51MR69"/>
<proteinExistence type="predicted"/>
<protein>
    <submittedName>
        <fullName evidence="2">Uncharacterized protein</fullName>
    </submittedName>
</protein>
<name>A0AA51MR69_9GAMM</name>
<reference evidence="2" key="1">
    <citation type="submission" date="2023-08" db="EMBL/GenBank/DDBJ databases">
        <title>New molecular markers tilS and rpoB for phylogenetic and monitoring studies of the genus Thiothrix biodiversity.</title>
        <authorList>
            <person name="Ravin N.V."/>
            <person name="Smolyakov D."/>
            <person name="Markov N.D."/>
            <person name="Beletsky A.V."/>
            <person name="Mardanov A.V."/>
            <person name="Rudenko T.S."/>
            <person name="Grabovich M.Y."/>
        </authorList>
    </citation>
    <scope>NUCLEOTIDE SEQUENCE</scope>
    <source>
        <strain evidence="2">DNT52</strain>
    </source>
</reference>
<dbReference type="EMBL" id="CP133217">
    <property type="protein sequence ID" value="WML87806.1"/>
    <property type="molecule type" value="Genomic_DNA"/>
</dbReference>